<protein>
    <recommendedName>
        <fullName evidence="3">Phosphodiesterase</fullName>
    </recommendedName>
</protein>
<keyword evidence="2" id="KW-1185">Reference proteome</keyword>
<dbReference type="AlphaFoldDB" id="A0A931C6C3"/>
<dbReference type="EMBL" id="JADQTO010000005">
    <property type="protein sequence ID" value="MBG0562187.1"/>
    <property type="molecule type" value="Genomic_DNA"/>
</dbReference>
<dbReference type="RefSeq" id="WP_196413994.1">
    <property type="nucleotide sequence ID" value="NZ_JADQTO010000005.1"/>
</dbReference>
<proteinExistence type="predicted"/>
<accession>A0A931C6C3</accession>
<comment type="caution">
    <text evidence="1">The sequence shown here is derived from an EMBL/GenBank/DDBJ whole genome shotgun (WGS) entry which is preliminary data.</text>
</comment>
<evidence type="ECO:0008006" key="3">
    <source>
        <dbReference type="Google" id="ProtNLM"/>
    </source>
</evidence>
<evidence type="ECO:0000313" key="2">
    <source>
        <dbReference type="Proteomes" id="UP000598146"/>
    </source>
</evidence>
<dbReference type="Proteomes" id="UP000598146">
    <property type="component" value="Unassembled WGS sequence"/>
</dbReference>
<organism evidence="1 2">
    <name type="scientific">Actinoplanes aureus</name>
    <dbReference type="NCBI Taxonomy" id="2792083"/>
    <lineage>
        <taxon>Bacteria</taxon>
        <taxon>Bacillati</taxon>
        <taxon>Actinomycetota</taxon>
        <taxon>Actinomycetes</taxon>
        <taxon>Micromonosporales</taxon>
        <taxon>Micromonosporaceae</taxon>
        <taxon>Actinoplanes</taxon>
    </lineage>
</organism>
<sequence length="218" mass="23221">MRLIASAVLLALGVRLVRSRHRRALHPAGRSFTGELEVWGLSPGTGSALLDRPGRRAVTVRISKGAGTRRDRPDVLGLAIRADGTDLLLSTAGTGRLTRHFPMPRRAFGTHYGTITSYRTGDGRKIYLSAGPDRDAAPLGRTLDSVAAAASTGRAGLLLYAGPREFGRVRFGAALSPAADAALAFDPVRNRGADLYPIGVIQGVRAVAYRLSRQWRGA</sequence>
<name>A0A931C6C3_9ACTN</name>
<evidence type="ECO:0000313" key="1">
    <source>
        <dbReference type="EMBL" id="MBG0562187.1"/>
    </source>
</evidence>
<gene>
    <name evidence="1" type="ORF">I4J89_12000</name>
</gene>
<reference evidence="1" key="1">
    <citation type="submission" date="2020-11" db="EMBL/GenBank/DDBJ databases">
        <title>Isolation and identification of active actinomycetes.</title>
        <authorList>
            <person name="Sun X."/>
        </authorList>
    </citation>
    <scope>NUCLEOTIDE SEQUENCE</scope>
    <source>
        <strain evidence="1">NEAU-A11</strain>
    </source>
</reference>